<protein>
    <submittedName>
        <fullName evidence="2">Uncharacterized protein</fullName>
    </submittedName>
</protein>
<accession>A0ABU4DV35</accession>
<feature type="compositionally biased region" description="Pro residues" evidence="1">
    <location>
        <begin position="201"/>
        <end position="224"/>
    </location>
</feature>
<evidence type="ECO:0000313" key="2">
    <source>
        <dbReference type="EMBL" id="MDV6376243.1"/>
    </source>
</evidence>
<evidence type="ECO:0000256" key="1">
    <source>
        <dbReference type="SAM" id="MobiDB-lite"/>
    </source>
</evidence>
<feature type="region of interest" description="Disordered" evidence="1">
    <location>
        <begin position="147"/>
        <end position="166"/>
    </location>
</feature>
<organism evidence="2 3">
    <name type="scientific">Deinococcus arenicola</name>
    <dbReference type="NCBI Taxonomy" id="2994950"/>
    <lineage>
        <taxon>Bacteria</taxon>
        <taxon>Thermotogati</taxon>
        <taxon>Deinococcota</taxon>
        <taxon>Deinococci</taxon>
        <taxon>Deinococcales</taxon>
        <taxon>Deinococcaceae</taxon>
        <taxon>Deinococcus</taxon>
    </lineage>
</organism>
<proteinExistence type="predicted"/>
<name>A0ABU4DV35_9DEIO</name>
<dbReference type="Proteomes" id="UP001276150">
    <property type="component" value="Unassembled WGS sequence"/>
</dbReference>
<gene>
    <name evidence="2" type="ORF">ORD21_16735</name>
</gene>
<comment type="caution">
    <text evidence="2">The sequence shown here is derived from an EMBL/GenBank/DDBJ whole genome shotgun (WGS) entry which is preliminary data.</text>
</comment>
<dbReference type="RefSeq" id="WP_317641596.1">
    <property type="nucleotide sequence ID" value="NZ_JAPMIV010000052.1"/>
</dbReference>
<keyword evidence="3" id="KW-1185">Reference proteome</keyword>
<dbReference type="EMBL" id="JAPMIV010000052">
    <property type="protein sequence ID" value="MDV6376243.1"/>
    <property type="molecule type" value="Genomic_DNA"/>
</dbReference>
<feature type="region of interest" description="Disordered" evidence="1">
    <location>
        <begin position="192"/>
        <end position="233"/>
    </location>
</feature>
<reference evidence="2 3" key="1">
    <citation type="submission" date="2022-11" db="EMBL/GenBank/DDBJ databases">
        <title>Deinococcus ZS9-10, Low Temperature and Draught-tolerating, UV-resistant Bacteria from Continental Antarctica.</title>
        <authorList>
            <person name="Cheng L."/>
        </authorList>
    </citation>
    <scope>NUCLEOTIDE SEQUENCE [LARGE SCALE GENOMIC DNA]</scope>
    <source>
        <strain evidence="2 3">ZS9-10</strain>
    </source>
</reference>
<evidence type="ECO:0000313" key="3">
    <source>
        <dbReference type="Proteomes" id="UP001276150"/>
    </source>
</evidence>
<sequence length="233" mass="25239">MTLLEQIMGAVAEVQGDAELNAVRFRHTATWSDGTACRFSVRDPNKGGRSSETQLQTDPIPASLRLLRVHPDDGRPTPGASLMYQGERLVLGLYADQSIWTGQQVGVCRLVDERAYPLVATVGAQGFRLRIVALDTAALTADGLSARTNNSHRGHLPPGVTLQPGEVLTTSEGDRYMVTPPVERDALGDTVGLSWQGQDTPRPPLPDPVNPDPTPDPNPSPPNLDPWWDEQLP</sequence>